<dbReference type="Proteomes" id="UP001207408">
    <property type="component" value="Unassembled WGS sequence"/>
</dbReference>
<evidence type="ECO:0000313" key="3">
    <source>
        <dbReference type="Proteomes" id="UP001207408"/>
    </source>
</evidence>
<keyword evidence="3" id="KW-1185">Reference proteome</keyword>
<dbReference type="Pfam" id="PF18990">
    <property type="entry name" value="DUF5723"/>
    <property type="match status" value="1"/>
</dbReference>
<protein>
    <submittedName>
        <fullName evidence="2">DUF5723 family protein</fullName>
    </submittedName>
</protein>
<gene>
    <name evidence="2" type="ORF">OM074_12480</name>
</gene>
<comment type="caution">
    <text evidence="2">The sequence shown here is derived from an EMBL/GenBank/DDBJ whole genome shotgun (WGS) entry which is preliminary data.</text>
</comment>
<reference evidence="2" key="1">
    <citation type="submission" date="2022-10" db="EMBL/GenBank/DDBJ databases">
        <authorList>
            <person name="Yu W.X."/>
        </authorList>
    </citation>
    <scope>NUCLEOTIDE SEQUENCE</scope>
    <source>
        <strain evidence="2">D04</strain>
    </source>
</reference>
<dbReference type="AlphaFoldDB" id="A0AAE3MEQ4"/>
<evidence type="ECO:0000313" key="2">
    <source>
        <dbReference type="EMBL" id="MCW3806443.1"/>
    </source>
</evidence>
<dbReference type="Gene3D" id="2.40.160.60">
    <property type="entry name" value="Outer membrane protein transport protein (OMPP1/FadL/TodX)"/>
    <property type="match status" value="1"/>
</dbReference>
<dbReference type="InterPro" id="IPR043781">
    <property type="entry name" value="DUF5723"/>
</dbReference>
<name>A0AAE3MEQ4_9BACT</name>
<organism evidence="2 3">
    <name type="scientific">Plebeiibacterium marinum</name>
    <dbReference type="NCBI Taxonomy" id="2992111"/>
    <lineage>
        <taxon>Bacteria</taxon>
        <taxon>Pseudomonadati</taxon>
        <taxon>Bacteroidota</taxon>
        <taxon>Bacteroidia</taxon>
        <taxon>Marinilabiliales</taxon>
        <taxon>Marinilabiliaceae</taxon>
        <taxon>Plebeiibacterium</taxon>
    </lineage>
</organism>
<feature type="domain" description="DUF5723" evidence="1">
    <location>
        <begin position="44"/>
        <end position="418"/>
    </location>
</feature>
<proteinExistence type="predicted"/>
<sequence length="475" mass="53277">MRIVTICIILSIALIKTKAQQNNTLFLMHDLPQSNIVNPSIPIKCKLHIAMPFLGSTHINTYSTGFSFSDVVETYNGDSLRFNPDKAIHKFNNIEVVATEAHISILSIGIMHKQNYFTFSINEKVNTYHSLSKNALIFANEGNSQFVGKYSSMDGTRINAIHYREYALGWARKINDYLNIGIRAKLLFGKGNIYTKPILARLNTDPYTYNLNLEGVGDLYSSFPIDIITNSEGDIEEVDMQDNINWTKYALNTQNKGVGLDLGMTYQIDEKTTFSASLLDIGFIKWNSNTNHFHSGGRLDVSADTFNEGLDDSEEMADTLSAIFNPVINQEAYSTPLVPALYTGISRDLNSRTNIGAVFHTEMYQNRWHPSLTFSSNSTFGNILAISASYTIQNKQLNNIGMGLGAKLGFIYLHAISDNVPAFFDLGKARNINLRFGISYLFKCNEKSTERGALPCFGEPYRAVKTNTRKPYKKK</sequence>
<accession>A0AAE3MEQ4</accession>
<dbReference type="EMBL" id="JAPDPI010000024">
    <property type="protein sequence ID" value="MCW3806443.1"/>
    <property type="molecule type" value="Genomic_DNA"/>
</dbReference>
<dbReference type="RefSeq" id="WP_301199888.1">
    <property type="nucleotide sequence ID" value="NZ_JAPDPI010000024.1"/>
</dbReference>
<evidence type="ECO:0000259" key="1">
    <source>
        <dbReference type="Pfam" id="PF18990"/>
    </source>
</evidence>